<reference evidence="1" key="1">
    <citation type="submission" date="2020-01" db="EMBL/GenBank/DDBJ databases">
        <authorList>
            <person name="Meier V. D."/>
            <person name="Meier V D."/>
        </authorList>
    </citation>
    <scope>NUCLEOTIDE SEQUENCE</scope>
    <source>
        <strain evidence="1">HLG_WM_MAG_02</strain>
    </source>
</reference>
<gene>
    <name evidence="1" type="ORF">HELGO_WM62657</name>
</gene>
<protein>
    <submittedName>
        <fullName evidence="1">Uncharacterized protein</fullName>
    </submittedName>
</protein>
<dbReference type="EMBL" id="CACVAZ010000206">
    <property type="protein sequence ID" value="CAA6826243.1"/>
    <property type="molecule type" value="Genomic_DNA"/>
</dbReference>
<proteinExistence type="predicted"/>
<evidence type="ECO:0000313" key="1">
    <source>
        <dbReference type="EMBL" id="CAA6826243.1"/>
    </source>
</evidence>
<name>A0A6S6UBP6_9BACT</name>
<sequence length="104" mass="11873">MKIVSGNAELLREIESELKRKRVNVTPVKVPADVTDKGLLEDITQLIIEYPEESRAVVQYVLNEVVSMANQKYVHVMKKDGTKITYAEYKALDDEEKSKDIFSV</sequence>
<accession>A0A6S6UBP6</accession>
<organism evidence="1">
    <name type="scientific">uncultured Sulfurovum sp</name>
    <dbReference type="NCBI Taxonomy" id="269237"/>
    <lineage>
        <taxon>Bacteria</taxon>
        <taxon>Pseudomonadati</taxon>
        <taxon>Campylobacterota</taxon>
        <taxon>Epsilonproteobacteria</taxon>
        <taxon>Campylobacterales</taxon>
        <taxon>Sulfurovaceae</taxon>
        <taxon>Sulfurovum</taxon>
        <taxon>environmental samples</taxon>
    </lineage>
</organism>
<dbReference type="AlphaFoldDB" id="A0A6S6UBP6"/>